<dbReference type="Proteomes" id="UP001194468">
    <property type="component" value="Unassembled WGS sequence"/>
</dbReference>
<name>A0AAD4G5T9_BOLED</name>
<evidence type="ECO:0000313" key="1">
    <source>
        <dbReference type="EMBL" id="KAF8415785.1"/>
    </source>
</evidence>
<protein>
    <submittedName>
        <fullName evidence="1">Uncharacterized protein</fullName>
    </submittedName>
</protein>
<accession>A0AAD4G5T9</accession>
<reference evidence="1" key="1">
    <citation type="submission" date="2019-10" db="EMBL/GenBank/DDBJ databases">
        <authorList>
            <consortium name="DOE Joint Genome Institute"/>
            <person name="Kuo A."/>
            <person name="Miyauchi S."/>
            <person name="Kiss E."/>
            <person name="Drula E."/>
            <person name="Kohler A."/>
            <person name="Sanchez-Garcia M."/>
            <person name="Andreopoulos B."/>
            <person name="Barry K.W."/>
            <person name="Bonito G."/>
            <person name="Buee M."/>
            <person name="Carver A."/>
            <person name="Chen C."/>
            <person name="Cichocki N."/>
            <person name="Clum A."/>
            <person name="Culley D."/>
            <person name="Crous P.W."/>
            <person name="Fauchery L."/>
            <person name="Girlanda M."/>
            <person name="Hayes R."/>
            <person name="Keri Z."/>
            <person name="LaButti K."/>
            <person name="Lipzen A."/>
            <person name="Lombard V."/>
            <person name="Magnuson J."/>
            <person name="Maillard F."/>
            <person name="Morin E."/>
            <person name="Murat C."/>
            <person name="Nolan M."/>
            <person name="Ohm R."/>
            <person name="Pangilinan J."/>
            <person name="Pereira M."/>
            <person name="Perotto S."/>
            <person name="Peter M."/>
            <person name="Riley R."/>
            <person name="Sitrit Y."/>
            <person name="Stielow B."/>
            <person name="Szollosi G."/>
            <person name="Zifcakova L."/>
            <person name="Stursova M."/>
            <person name="Spatafora J.W."/>
            <person name="Tedersoo L."/>
            <person name="Vaario L.-M."/>
            <person name="Yamada A."/>
            <person name="Yan M."/>
            <person name="Wang P."/>
            <person name="Xu J."/>
            <person name="Bruns T."/>
            <person name="Baldrian P."/>
            <person name="Vilgalys R."/>
            <person name="Henrissat B."/>
            <person name="Grigoriev I.V."/>
            <person name="Hibbett D."/>
            <person name="Nagy L.G."/>
            <person name="Martin F.M."/>
        </authorList>
    </citation>
    <scope>NUCLEOTIDE SEQUENCE</scope>
    <source>
        <strain evidence="1">BED1</strain>
    </source>
</reference>
<dbReference type="EMBL" id="WHUW01000293">
    <property type="protein sequence ID" value="KAF8415785.1"/>
    <property type="molecule type" value="Genomic_DNA"/>
</dbReference>
<keyword evidence="2" id="KW-1185">Reference proteome</keyword>
<evidence type="ECO:0000313" key="2">
    <source>
        <dbReference type="Proteomes" id="UP001194468"/>
    </source>
</evidence>
<reference evidence="1" key="2">
    <citation type="journal article" date="2020" name="Nat. Commun.">
        <title>Large-scale genome sequencing of mycorrhizal fungi provides insights into the early evolution of symbiotic traits.</title>
        <authorList>
            <person name="Miyauchi S."/>
            <person name="Kiss E."/>
            <person name="Kuo A."/>
            <person name="Drula E."/>
            <person name="Kohler A."/>
            <person name="Sanchez-Garcia M."/>
            <person name="Morin E."/>
            <person name="Andreopoulos B."/>
            <person name="Barry K.W."/>
            <person name="Bonito G."/>
            <person name="Buee M."/>
            <person name="Carver A."/>
            <person name="Chen C."/>
            <person name="Cichocki N."/>
            <person name="Clum A."/>
            <person name="Culley D."/>
            <person name="Crous P.W."/>
            <person name="Fauchery L."/>
            <person name="Girlanda M."/>
            <person name="Hayes R.D."/>
            <person name="Keri Z."/>
            <person name="LaButti K."/>
            <person name="Lipzen A."/>
            <person name="Lombard V."/>
            <person name="Magnuson J."/>
            <person name="Maillard F."/>
            <person name="Murat C."/>
            <person name="Nolan M."/>
            <person name="Ohm R.A."/>
            <person name="Pangilinan J."/>
            <person name="Pereira M.F."/>
            <person name="Perotto S."/>
            <person name="Peter M."/>
            <person name="Pfister S."/>
            <person name="Riley R."/>
            <person name="Sitrit Y."/>
            <person name="Stielow J.B."/>
            <person name="Szollosi G."/>
            <person name="Zifcakova L."/>
            <person name="Stursova M."/>
            <person name="Spatafora J.W."/>
            <person name="Tedersoo L."/>
            <person name="Vaario L.M."/>
            <person name="Yamada A."/>
            <person name="Yan M."/>
            <person name="Wang P."/>
            <person name="Xu J."/>
            <person name="Bruns T."/>
            <person name="Baldrian P."/>
            <person name="Vilgalys R."/>
            <person name="Dunand C."/>
            <person name="Henrissat B."/>
            <person name="Grigoriev I.V."/>
            <person name="Hibbett D."/>
            <person name="Nagy L.G."/>
            <person name="Martin F.M."/>
        </authorList>
    </citation>
    <scope>NUCLEOTIDE SEQUENCE</scope>
    <source>
        <strain evidence="1">BED1</strain>
    </source>
</reference>
<gene>
    <name evidence="1" type="ORF">L210DRAFT_3430569</name>
</gene>
<organism evidence="1 2">
    <name type="scientific">Boletus edulis BED1</name>
    <dbReference type="NCBI Taxonomy" id="1328754"/>
    <lineage>
        <taxon>Eukaryota</taxon>
        <taxon>Fungi</taxon>
        <taxon>Dikarya</taxon>
        <taxon>Basidiomycota</taxon>
        <taxon>Agaricomycotina</taxon>
        <taxon>Agaricomycetes</taxon>
        <taxon>Agaricomycetidae</taxon>
        <taxon>Boletales</taxon>
        <taxon>Boletineae</taxon>
        <taxon>Boletaceae</taxon>
        <taxon>Boletoideae</taxon>
        <taxon>Boletus</taxon>
    </lineage>
</organism>
<dbReference type="AlphaFoldDB" id="A0AAD4G5T9"/>
<proteinExistence type="predicted"/>
<sequence length="59" mass="6948">MHKDKTAVIHHSCNRPNIKISVRKIKYTLNNYYADLVFLIPDDYKLGDPTPPPKFLIFF</sequence>
<comment type="caution">
    <text evidence="1">The sequence shown here is derived from an EMBL/GenBank/DDBJ whole genome shotgun (WGS) entry which is preliminary data.</text>
</comment>